<sequence length="159" mass="18079">MCLGSHALESVKSSFEEHLQMVYYKLRQMSQLAPCYFNHNDFRASISCLNDNCMADPRDIHFHALAFWAPVIEFLSHLQHKFWHGLGKILPHSGMIAPSPSFIIGIIILSNGSREVFAFPSCCAFSLMGFKNKQQGVPKVKEYLESWRSRRGAVVNESD</sequence>
<evidence type="ECO:0000313" key="1">
    <source>
        <dbReference type="Ensembl" id="ENSSSCP00040004105.1"/>
    </source>
</evidence>
<name>A0A8D0K4F3_PIG</name>
<dbReference type="AlphaFoldDB" id="A0A8D0K4F3"/>
<accession>A0A8D0K4F3</accession>
<evidence type="ECO:0000313" key="2">
    <source>
        <dbReference type="Proteomes" id="UP000694722"/>
    </source>
</evidence>
<organism evidence="1 2">
    <name type="scientific">Sus scrofa</name>
    <name type="common">Pig</name>
    <dbReference type="NCBI Taxonomy" id="9823"/>
    <lineage>
        <taxon>Eukaryota</taxon>
        <taxon>Metazoa</taxon>
        <taxon>Chordata</taxon>
        <taxon>Craniata</taxon>
        <taxon>Vertebrata</taxon>
        <taxon>Euteleostomi</taxon>
        <taxon>Mammalia</taxon>
        <taxon>Eutheria</taxon>
        <taxon>Laurasiatheria</taxon>
        <taxon>Artiodactyla</taxon>
        <taxon>Suina</taxon>
        <taxon>Suidae</taxon>
        <taxon>Sus</taxon>
    </lineage>
</organism>
<dbReference type="Ensembl" id="ENSSSCT00040010532.1">
    <property type="protein sequence ID" value="ENSSSCP00040004105.1"/>
    <property type="gene ID" value="ENSSSCG00040008040.1"/>
</dbReference>
<dbReference type="Proteomes" id="UP000694722">
    <property type="component" value="Unplaced"/>
</dbReference>
<protein>
    <submittedName>
        <fullName evidence="1">Uncharacterized protein</fullName>
    </submittedName>
</protein>
<reference evidence="1" key="1">
    <citation type="submission" date="2025-08" db="UniProtKB">
        <authorList>
            <consortium name="Ensembl"/>
        </authorList>
    </citation>
    <scope>IDENTIFICATION</scope>
</reference>
<proteinExistence type="predicted"/>